<keyword evidence="9" id="KW-1185">Reference proteome</keyword>
<dbReference type="InterPro" id="IPR006094">
    <property type="entry name" value="Oxid_FAD_bind_N"/>
</dbReference>
<accession>A0ABR1PQ05</accession>
<evidence type="ECO:0000256" key="3">
    <source>
        <dbReference type="ARBA" id="ARBA00022630"/>
    </source>
</evidence>
<protein>
    <recommendedName>
        <fullName evidence="7">FAD-binding PCMH-type domain-containing protein</fullName>
    </recommendedName>
</protein>
<feature type="signal peptide" evidence="6">
    <location>
        <begin position="1"/>
        <end position="22"/>
    </location>
</feature>
<evidence type="ECO:0000256" key="4">
    <source>
        <dbReference type="ARBA" id="ARBA00022827"/>
    </source>
</evidence>
<dbReference type="PANTHER" id="PTHR42973">
    <property type="entry name" value="BINDING OXIDOREDUCTASE, PUTATIVE (AFU_ORTHOLOGUE AFUA_1G17690)-RELATED"/>
    <property type="match status" value="1"/>
</dbReference>
<evidence type="ECO:0000259" key="7">
    <source>
        <dbReference type="PROSITE" id="PS51387"/>
    </source>
</evidence>
<keyword evidence="6" id="KW-0732">Signal</keyword>
<organism evidence="8 9">
    <name type="scientific">Diaporthe eres</name>
    <name type="common">Phomopsis oblonga</name>
    <dbReference type="NCBI Taxonomy" id="83184"/>
    <lineage>
        <taxon>Eukaryota</taxon>
        <taxon>Fungi</taxon>
        <taxon>Dikarya</taxon>
        <taxon>Ascomycota</taxon>
        <taxon>Pezizomycotina</taxon>
        <taxon>Sordariomycetes</taxon>
        <taxon>Sordariomycetidae</taxon>
        <taxon>Diaporthales</taxon>
        <taxon>Diaporthaceae</taxon>
        <taxon>Diaporthe</taxon>
        <taxon>Diaporthe eres species complex</taxon>
    </lineage>
</organism>
<reference evidence="8 9" key="1">
    <citation type="submission" date="2024-02" db="EMBL/GenBank/DDBJ databases">
        <title>De novo assembly and annotation of 12 fungi associated with fruit tree decline syndrome in Ontario, Canada.</title>
        <authorList>
            <person name="Sulman M."/>
            <person name="Ellouze W."/>
            <person name="Ilyukhin E."/>
        </authorList>
    </citation>
    <scope>NUCLEOTIDE SEQUENCE [LARGE SCALE GENOMIC DNA]</scope>
    <source>
        <strain evidence="8 9">M169</strain>
    </source>
</reference>
<evidence type="ECO:0000256" key="6">
    <source>
        <dbReference type="SAM" id="SignalP"/>
    </source>
</evidence>
<dbReference type="Pfam" id="PF01565">
    <property type="entry name" value="FAD_binding_4"/>
    <property type="match status" value="1"/>
</dbReference>
<proteinExistence type="inferred from homology"/>
<dbReference type="Gene3D" id="3.30.465.10">
    <property type="match status" value="2"/>
</dbReference>
<dbReference type="Proteomes" id="UP001430848">
    <property type="component" value="Unassembled WGS sequence"/>
</dbReference>
<dbReference type="InterPro" id="IPR050416">
    <property type="entry name" value="FAD-linked_Oxidoreductase"/>
</dbReference>
<sequence length="579" mass="63791">MRPQALRLGLLGALALAVTGHASPTYGSNSTRGCKAIPGDSAWPSQKQWNALNETVGGRLVATQLLGSMCHKESRPKLLSIEGYNDTACEDLKGDYDLLETHPWTSPDQECLIGQAASYAINISMEGDVVGDIQAGMKFAKKHNIRLIVKNTGHDFLGRSTGTGSLMLWTHNLQGINHTDSYKSANYSGPAITLKSGTQGFQAYQYAHEAGYRIVGGECPTVGIAGGYTTGGGHSILSSKYGMAADSVLEWEVVTPQGEHVFARPNGKHSDLYWALSGGGGSTWGVTLGFTTKLYKDDIVSAGNFSFSANGVPYQNYLDAVAATYAFMPGFSDAGNSILWVQYNTSFETYSITMPDKTSDEMTETWKPLLQQLENLNINYTFETRTDPNYYVHVDRDQGPLPYGSQEQATTALLNSRIMPISLISDPSKPETKAFHLAVQNMTTMNDARYIWGCVSLGTNKWKDTYNSVFPAWRDSMAHCVLQAAWNREIPHQEMVDIKKYTTSVVVPYMEEYTPGGHVYINEIDPLYQGDWKKYGYGSNYNRLLSIKKKYDPDNLFWGHFSVGGDKFTTDSAGRVCKA</sequence>
<evidence type="ECO:0000313" key="8">
    <source>
        <dbReference type="EMBL" id="KAK7742602.1"/>
    </source>
</evidence>
<dbReference type="InterPro" id="IPR016166">
    <property type="entry name" value="FAD-bd_PCMH"/>
</dbReference>
<feature type="chain" id="PRO_5046270456" description="FAD-binding PCMH-type domain-containing protein" evidence="6">
    <location>
        <begin position="23"/>
        <end position="579"/>
    </location>
</feature>
<comment type="similarity">
    <text evidence="2">Belongs to the oxygen-dependent FAD-linked oxidoreductase family.</text>
</comment>
<comment type="caution">
    <text evidence="8">The sequence shown here is derived from an EMBL/GenBank/DDBJ whole genome shotgun (WGS) entry which is preliminary data.</text>
</comment>
<dbReference type="Pfam" id="PF08031">
    <property type="entry name" value="BBE"/>
    <property type="match status" value="1"/>
</dbReference>
<dbReference type="SUPFAM" id="SSF56176">
    <property type="entry name" value="FAD-binding/transporter-associated domain-like"/>
    <property type="match status" value="1"/>
</dbReference>
<evidence type="ECO:0000256" key="1">
    <source>
        <dbReference type="ARBA" id="ARBA00001974"/>
    </source>
</evidence>
<evidence type="ECO:0000313" key="9">
    <source>
        <dbReference type="Proteomes" id="UP001430848"/>
    </source>
</evidence>
<dbReference type="PROSITE" id="PS51387">
    <property type="entry name" value="FAD_PCMH"/>
    <property type="match status" value="1"/>
</dbReference>
<keyword evidence="3" id="KW-0285">Flavoprotein</keyword>
<dbReference type="PANTHER" id="PTHR42973:SF39">
    <property type="entry name" value="FAD-BINDING PCMH-TYPE DOMAIN-CONTAINING PROTEIN"/>
    <property type="match status" value="1"/>
</dbReference>
<dbReference type="InterPro" id="IPR036318">
    <property type="entry name" value="FAD-bd_PCMH-like_sf"/>
</dbReference>
<comment type="cofactor">
    <cofactor evidence="1">
        <name>FAD</name>
        <dbReference type="ChEBI" id="CHEBI:57692"/>
    </cofactor>
</comment>
<name>A0ABR1PQ05_DIAER</name>
<keyword evidence="5" id="KW-0560">Oxidoreductase</keyword>
<evidence type="ECO:0000256" key="2">
    <source>
        <dbReference type="ARBA" id="ARBA00005466"/>
    </source>
</evidence>
<gene>
    <name evidence="8" type="ORF">SLS63_000166</name>
</gene>
<evidence type="ECO:0000256" key="5">
    <source>
        <dbReference type="ARBA" id="ARBA00023002"/>
    </source>
</evidence>
<dbReference type="EMBL" id="JAKNSF020000001">
    <property type="protein sequence ID" value="KAK7742602.1"/>
    <property type="molecule type" value="Genomic_DNA"/>
</dbReference>
<keyword evidence="4" id="KW-0274">FAD</keyword>
<feature type="domain" description="FAD-binding PCMH-type" evidence="7">
    <location>
        <begin position="112"/>
        <end position="297"/>
    </location>
</feature>
<dbReference type="InterPro" id="IPR016169">
    <property type="entry name" value="FAD-bd_PCMH_sub2"/>
</dbReference>
<dbReference type="InterPro" id="IPR012951">
    <property type="entry name" value="BBE"/>
</dbReference>